<organism evidence="2 3">
    <name type="scientific">Novosphingobium fuchskuhlense</name>
    <dbReference type="NCBI Taxonomy" id="1117702"/>
    <lineage>
        <taxon>Bacteria</taxon>
        <taxon>Pseudomonadati</taxon>
        <taxon>Pseudomonadota</taxon>
        <taxon>Alphaproteobacteria</taxon>
        <taxon>Sphingomonadales</taxon>
        <taxon>Sphingomonadaceae</taxon>
        <taxon>Novosphingobium</taxon>
    </lineage>
</organism>
<gene>
    <name evidence="2" type="ORF">AQZ52_03490</name>
</gene>
<dbReference type="AlphaFoldDB" id="A0A117UWV0"/>
<reference evidence="2 3" key="1">
    <citation type="submission" date="2015-10" db="EMBL/GenBank/DDBJ databases">
        <title>Draft genome sequence of Novosphingobium fuchskuhlense DSM 25065 isolated from a surface water sample of the southwest basin of Lake Grosse Fuchskuhle.</title>
        <authorList>
            <person name="Ruckert C."/>
            <person name="Winkler A."/>
            <person name="Glaeser J."/>
            <person name="Grossart H.-P."/>
            <person name="Kalinowski J."/>
            <person name="Glaeser S."/>
        </authorList>
    </citation>
    <scope>NUCLEOTIDE SEQUENCE [LARGE SCALE GENOMIC DNA]</scope>
    <source>
        <strain evidence="2 3">FNE08-7</strain>
    </source>
</reference>
<name>A0A117UWV0_9SPHN</name>
<dbReference type="RefSeq" id="WP_067906515.1">
    <property type="nucleotide sequence ID" value="NZ_KQ954244.1"/>
</dbReference>
<feature type="compositionally biased region" description="Basic residues" evidence="1">
    <location>
        <begin position="20"/>
        <end position="29"/>
    </location>
</feature>
<comment type="caution">
    <text evidence="2">The sequence shown here is derived from an EMBL/GenBank/DDBJ whole genome shotgun (WGS) entry which is preliminary data.</text>
</comment>
<protein>
    <submittedName>
        <fullName evidence="2">Uncharacterized protein</fullName>
    </submittedName>
</protein>
<accession>A0A117UWV0</accession>
<sequence length="69" mass="7886">MVRATAAFGKSASTASFRSSRPKRGRRYRQRVTQEQFLVSDRFWNALKAAGCAGWRPASFQRSHRIPEV</sequence>
<feature type="region of interest" description="Disordered" evidence="1">
    <location>
        <begin position="1"/>
        <end position="29"/>
    </location>
</feature>
<dbReference type="EMBL" id="LLZS01000003">
    <property type="protein sequence ID" value="KUR72341.1"/>
    <property type="molecule type" value="Genomic_DNA"/>
</dbReference>
<keyword evidence="3" id="KW-1185">Reference proteome</keyword>
<evidence type="ECO:0000313" key="3">
    <source>
        <dbReference type="Proteomes" id="UP000058012"/>
    </source>
</evidence>
<dbReference type="Proteomes" id="UP000058012">
    <property type="component" value="Unassembled WGS sequence"/>
</dbReference>
<evidence type="ECO:0000256" key="1">
    <source>
        <dbReference type="SAM" id="MobiDB-lite"/>
    </source>
</evidence>
<proteinExistence type="predicted"/>
<evidence type="ECO:0000313" key="2">
    <source>
        <dbReference type="EMBL" id="KUR72341.1"/>
    </source>
</evidence>